<gene>
    <name evidence="2" type="ORF">EK21DRAFT_92045</name>
</gene>
<dbReference type="EMBL" id="ML978236">
    <property type="protein sequence ID" value="KAF2026796.1"/>
    <property type="molecule type" value="Genomic_DNA"/>
</dbReference>
<feature type="signal peptide" evidence="1">
    <location>
        <begin position="1"/>
        <end position="18"/>
    </location>
</feature>
<sequence>MFFLAPLVCLSSLPLILASPAPTPAPELRSLEKRACAADNCLRAFRNRIVTAVPFCESYTTTSAAPIPTWASGCSANPTRVSSACACLQTAALTKVYGPVDNTNYTIFEQSVNIRSDPGPAPDEYFNDCYNMCTDYGARCQTFSFAQMPNGFGEPGGLYLCYM</sequence>
<organism evidence="2 3">
    <name type="scientific">Setomelanomma holmii</name>
    <dbReference type="NCBI Taxonomy" id="210430"/>
    <lineage>
        <taxon>Eukaryota</taxon>
        <taxon>Fungi</taxon>
        <taxon>Dikarya</taxon>
        <taxon>Ascomycota</taxon>
        <taxon>Pezizomycotina</taxon>
        <taxon>Dothideomycetes</taxon>
        <taxon>Pleosporomycetidae</taxon>
        <taxon>Pleosporales</taxon>
        <taxon>Pleosporineae</taxon>
        <taxon>Phaeosphaeriaceae</taxon>
        <taxon>Setomelanomma</taxon>
    </lineage>
</organism>
<evidence type="ECO:0000313" key="3">
    <source>
        <dbReference type="Proteomes" id="UP000799777"/>
    </source>
</evidence>
<feature type="chain" id="PRO_5040398639" description="Apple domain-containing protein" evidence="1">
    <location>
        <begin position="19"/>
        <end position="163"/>
    </location>
</feature>
<evidence type="ECO:0000256" key="1">
    <source>
        <dbReference type="SAM" id="SignalP"/>
    </source>
</evidence>
<protein>
    <recommendedName>
        <fullName evidence="4">Apple domain-containing protein</fullName>
    </recommendedName>
</protein>
<dbReference type="Proteomes" id="UP000799777">
    <property type="component" value="Unassembled WGS sequence"/>
</dbReference>
<accession>A0A9P4H508</accession>
<proteinExistence type="predicted"/>
<evidence type="ECO:0000313" key="2">
    <source>
        <dbReference type="EMBL" id="KAF2026796.1"/>
    </source>
</evidence>
<dbReference type="AlphaFoldDB" id="A0A9P4H508"/>
<evidence type="ECO:0008006" key="4">
    <source>
        <dbReference type="Google" id="ProtNLM"/>
    </source>
</evidence>
<keyword evidence="1" id="KW-0732">Signal</keyword>
<comment type="caution">
    <text evidence="2">The sequence shown here is derived from an EMBL/GenBank/DDBJ whole genome shotgun (WGS) entry which is preliminary data.</text>
</comment>
<name>A0A9P4H508_9PLEO</name>
<reference evidence="2" key="1">
    <citation type="journal article" date="2020" name="Stud. Mycol.">
        <title>101 Dothideomycetes genomes: a test case for predicting lifestyles and emergence of pathogens.</title>
        <authorList>
            <person name="Haridas S."/>
            <person name="Albert R."/>
            <person name="Binder M."/>
            <person name="Bloem J."/>
            <person name="Labutti K."/>
            <person name="Salamov A."/>
            <person name="Andreopoulos B."/>
            <person name="Baker S."/>
            <person name="Barry K."/>
            <person name="Bills G."/>
            <person name="Bluhm B."/>
            <person name="Cannon C."/>
            <person name="Castanera R."/>
            <person name="Culley D."/>
            <person name="Daum C."/>
            <person name="Ezra D."/>
            <person name="Gonzalez J."/>
            <person name="Henrissat B."/>
            <person name="Kuo A."/>
            <person name="Liang C."/>
            <person name="Lipzen A."/>
            <person name="Lutzoni F."/>
            <person name="Magnuson J."/>
            <person name="Mondo S."/>
            <person name="Nolan M."/>
            <person name="Ohm R."/>
            <person name="Pangilinan J."/>
            <person name="Park H.-J."/>
            <person name="Ramirez L."/>
            <person name="Alfaro M."/>
            <person name="Sun H."/>
            <person name="Tritt A."/>
            <person name="Yoshinaga Y."/>
            <person name="Zwiers L.-H."/>
            <person name="Turgeon B."/>
            <person name="Goodwin S."/>
            <person name="Spatafora J."/>
            <person name="Crous P."/>
            <person name="Grigoriev I."/>
        </authorList>
    </citation>
    <scope>NUCLEOTIDE SEQUENCE</scope>
    <source>
        <strain evidence="2">CBS 110217</strain>
    </source>
</reference>
<keyword evidence="3" id="KW-1185">Reference proteome</keyword>
<dbReference type="OrthoDB" id="3563695at2759"/>